<gene>
    <name evidence="1" type="ORF">BAUCODRAFT_486094</name>
</gene>
<dbReference type="GeneID" id="19114810"/>
<accession>M2MJ38</accession>
<dbReference type="KEGG" id="bcom:BAUCODRAFT_486094"/>
<sequence>MMIASVPACRQNDLQSPRCRSIRLQLIVRATQLSRRVLQRFSSLRFRLPDSHEVGSAEAKVT</sequence>
<dbReference type="HOGENOM" id="CLU_2903858_0_0_1"/>
<name>M2MJ38_BAUPA</name>
<evidence type="ECO:0000313" key="2">
    <source>
        <dbReference type="Proteomes" id="UP000011761"/>
    </source>
</evidence>
<evidence type="ECO:0000313" key="1">
    <source>
        <dbReference type="EMBL" id="EMC96686.1"/>
    </source>
</evidence>
<protein>
    <submittedName>
        <fullName evidence="1">Uncharacterized protein</fullName>
    </submittedName>
</protein>
<keyword evidence="2" id="KW-1185">Reference proteome</keyword>
<organism evidence="1 2">
    <name type="scientific">Baudoinia panamericana (strain UAMH 10762)</name>
    <name type="common">Angels' share fungus</name>
    <name type="synonym">Baudoinia compniacensis (strain UAMH 10762)</name>
    <dbReference type="NCBI Taxonomy" id="717646"/>
    <lineage>
        <taxon>Eukaryota</taxon>
        <taxon>Fungi</taxon>
        <taxon>Dikarya</taxon>
        <taxon>Ascomycota</taxon>
        <taxon>Pezizomycotina</taxon>
        <taxon>Dothideomycetes</taxon>
        <taxon>Dothideomycetidae</taxon>
        <taxon>Mycosphaerellales</taxon>
        <taxon>Teratosphaeriaceae</taxon>
        <taxon>Baudoinia</taxon>
    </lineage>
</organism>
<dbReference type="Proteomes" id="UP000011761">
    <property type="component" value="Unassembled WGS sequence"/>
</dbReference>
<dbReference type="EMBL" id="KB445555">
    <property type="protein sequence ID" value="EMC96686.1"/>
    <property type="molecule type" value="Genomic_DNA"/>
</dbReference>
<proteinExistence type="predicted"/>
<dbReference type="AlphaFoldDB" id="M2MJ38"/>
<reference evidence="1 2" key="1">
    <citation type="journal article" date="2012" name="PLoS Pathog.">
        <title>Diverse lifestyles and strategies of plant pathogenesis encoded in the genomes of eighteen Dothideomycetes fungi.</title>
        <authorList>
            <person name="Ohm R.A."/>
            <person name="Feau N."/>
            <person name="Henrissat B."/>
            <person name="Schoch C.L."/>
            <person name="Horwitz B.A."/>
            <person name="Barry K.W."/>
            <person name="Condon B.J."/>
            <person name="Copeland A.C."/>
            <person name="Dhillon B."/>
            <person name="Glaser F."/>
            <person name="Hesse C.N."/>
            <person name="Kosti I."/>
            <person name="LaButti K."/>
            <person name="Lindquist E.A."/>
            <person name="Lucas S."/>
            <person name="Salamov A.A."/>
            <person name="Bradshaw R.E."/>
            <person name="Ciuffetti L."/>
            <person name="Hamelin R.C."/>
            <person name="Kema G.H.J."/>
            <person name="Lawrence C."/>
            <person name="Scott J.A."/>
            <person name="Spatafora J.W."/>
            <person name="Turgeon B.G."/>
            <person name="de Wit P.J.G.M."/>
            <person name="Zhong S."/>
            <person name="Goodwin S.B."/>
            <person name="Grigoriev I.V."/>
        </authorList>
    </citation>
    <scope>NUCLEOTIDE SEQUENCE [LARGE SCALE GENOMIC DNA]</scope>
    <source>
        <strain evidence="1 2">UAMH 10762</strain>
    </source>
</reference>
<dbReference type="RefSeq" id="XP_007676637.1">
    <property type="nucleotide sequence ID" value="XM_007678447.1"/>
</dbReference>